<dbReference type="InterPro" id="IPR008265">
    <property type="entry name" value="Lipase_GDSL_AS"/>
</dbReference>
<proteinExistence type="predicted"/>
<dbReference type="Gene3D" id="3.40.50.1110">
    <property type="entry name" value="SGNH hydrolase"/>
    <property type="match status" value="1"/>
</dbReference>
<dbReference type="OrthoDB" id="9757947at2"/>
<dbReference type="InterPro" id="IPR036514">
    <property type="entry name" value="SGNH_hydro_sf"/>
</dbReference>
<dbReference type="GO" id="GO:0004622">
    <property type="term" value="F:phosphatidylcholine lysophospholipase activity"/>
    <property type="evidence" value="ECO:0007669"/>
    <property type="project" value="TreeGrafter"/>
</dbReference>
<evidence type="ECO:0000256" key="1">
    <source>
        <dbReference type="SAM" id="SignalP"/>
    </source>
</evidence>
<gene>
    <name evidence="3" type="ORF">BCY88_02535</name>
</gene>
<dbReference type="Pfam" id="PF13472">
    <property type="entry name" value="Lipase_GDSL_2"/>
    <property type="match status" value="1"/>
</dbReference>
<organism evidence="3 4">
    <name type="scientific">Paraburkholderia fungorum</name>
    <dbReference type="NCBI Taxonomy" id="134537"/>
    <lineage>
        <taxon>Bacteria</taxon>
        <taxon>Pseudomonadati</taxon>
        <taxon>Pseudomonadota</taxon>
        <taxon>Betaproteobacteria</taxon>
        <taxon>Burkholderiales</taxon>
        <taxon>Burkholderiaceae</taxon>
        <taxon>Paraburkholderia</taxon>
    </lineage>
</organism>
<dbReference type="PROSITE" id="PS01098">
    <property type="entry name" value="LIPASE_GDSL_SER"/>
    <property type="match status" value="1"/>
</dbReference>
<protein>
    <recommendedName>
        <fullName evidence="2">SGNH hydrolase-type esterase domain-containing protein</fullName>
    </recommendedName>
</protein>
<comment type="caution">
    <text evidence="3">The sequence shown here is derived from an EMBL/GenBank/DDBJ whole genome shotgun (WGS) entry which is preliminary data.</text>
</comment>
<evidence type="ECO:0000313" key="4">
    <source>
        <dbReference type="Proteomes" id="UP000283709"/>
    </source>
</evidence>
<dbReference type="SUPFAM" id="SSF52266">
    <property type="entry name" value="SGNH hydrolase"/>
    <property type="match status" value="1"/>
</dbReference>
<evidence type="ECO:0000313" key="3">
    <source>
        <dbReference type="EMBL" id="RKF51045.1"/>
    </source>
</evidence>
<dbReference type="InterPro" id="IPR051532">
    <property type="entry name" value="Ester_Hydrolysis_Enzymes"/>
</dbReference>
<dbReference type="CDD" id="cd01834">
    <property type="entry name" value="SGNH_hydrolase_like_2"/>
    <property type="match status" value="1"/>
</dbReference>
<feature type="domain" description="SGNH hydrolase-type esterase" evidence="2">
    <location>
        <begin position="36"/>
        <end position="221"/>
    </location>
</feature>
<dbReference type="Proteomes" id="UP000283709">
    <property type="component" value="Unassembled WGS sequence"/>
</dbReference>
<accession>A0A420H0K1</accession>
<dbReference type="PANTHER" id="PTHR30383:SF5">
    <property type="entry name" value="SGNH HYDROLASE-TYPE ESTERASE DOMAIN-CONTAINING PROTEIN"/>
    <property type="match status" value="1"/>
</dbReference>
<dbReference type="InterPro" id="IPR013830">
    <property type="entry name" value="SGNH_hydro"/>
</dbReference>
<feature type="chain" id="PRO_5019519599" description="SGNH hydrolase-type esterase domain-containing protein" evidence="1">
    <location>
        <begin position="24"/>
        <end position="416"/>
    </location>
</feature>
<dbReference type="RefSeq" id="WP_120342682.1">
    <property type="nucleotide sequence ID" value="NZ_MCAS01000001.1"/>
</dbReference>
<sequence>MKARVLRVLLIAATIVSASAAQAAPFFLRDGDTVVFMGDSITEGGAYTTAVEDYVVTRFPTLSVRFVNSGVGKDKISGGITGDMTERLNRDVATFKPTVVTMMFGMNDGAFRAFDQNAYDAFASGYESALSTLKRLVPDARLTLIQPSPYDEVTRARWIGGGYNAVLTRYGDFVSHLGARNGALTVDLNAPVVSDLNAIRSADPDAAGKLFPDRIHPTPAGGLLLAKALLKAWNATPAVSSVAIDAATGKVATALNAQIRRLTLAPALSWDELDAALPMPLPDDPLTRVVIAQTDFNAALNEQMLRISGLLSRRYRLAIDGKEVAVFDAAELAKGVNLAGYPTPMLAQAEDVHALTLAHNSLRMTRWRRVQLLKSATDASGYSQTLASIDRAEAAVVKLQRQVAMPQWHRFELSLL</sequence>
<evidence type="ECO:0000259" key="2">
    <source>
        <dbReference type="Pfam" id="PF13472"/>
    </source>
</evidence>
<feature type="signal peptide" evidence="1">
    <location>
        <begin position="1"/>
        <end position="23"/>
    </location>
</feature>
<dbReference type="PANTHER" id="PTHR30383">
    <property type="entry name" value="THIOESTERASE 1/PROTEASE 1/LYSOPHOSPHOLIPASE L1"/>
    <property type="match status" value="1"/>
</dbReference>
<dbReference type="GO" id="GO:0006629">
    <property type="term" value="P:lipid metabolic process"/>
    <property type="evidence" value="ECO:0007669"/>
    <property type="project" value="InterPro"/>
</dbReference>
<name>A0A420H0K1_9BURK</name>
<reference evidence="3 4" key="1">
    <citation type="submission" date="2016-07" db="EMBL/GenBank/DDBJ databases">
        <title>Genome analysis of Burkholderia fungorum ES3-20.</title>
        <authorList>
            <person name="Xu D."/>
            <person name="Yao R."/>
            <person name="Zheng S."/>
        </authorList>
    </citation>
    <scope>NUCLEOTIDE SEQUENCE [LARGE SCALE GENOMIC DNA]</scope>
    <source>
        <strain evidence="3 4">ES3-20</strain>
    </source>
</reference>
<dbReference type="EMBL" id="MCAS01000001">
    <property type="protein sequence ID" value="RKF51045.1"/>
    <property type="molecule type" value="Genomic_DNA"/>
</dbReference>
<dbReference type="AlphaFoldDB" id="A0A420H0K1"/>
<keyword evidence="1" id="KW-0732">Signal</keyword>